<comment type="pathway">
    <text evidence="1">Cofactor biosynthesis; riboflavin biosynthesis.</text>
</comment>
<evidence type="ECO:0000313" key="5">
    <source>
        <dbReference type="EMBL" id="MDZ5761041.1"/>
    </source>
</evidence>
<dbReference type="Pfam" id="PF00925">
    <property type="entry name" value="GTP_cyclohydro2"/>
    <property type="match status" value="1"/>
</dbReference>
<dbReference type="PANTHER" id="PTHR21327:SF18">
    <property type="entry name" value="3,4-DIHYDROXY-2-BUTANONE 4-PHOSPHATE SYNTHASE"/>
    <property type="match status" value="1"/>
</dbReference>
<dbReference type="GO" id="GO:0005829">
    <property type="term" value="C:cytosol"/>
    <property type="evidence" value="ECO:0007669"/>
    <property type="project" value="TreeGrafter"/>
</dbReference>
<dbReference type="RefSeq" id="WP_322498472.1">
    <property type="nucleotide sequence ID" value="NZ_JARGYU010000001.1"/>
</dbReference>
<dbReference type="PANTHER" id="PTHR21327">
    <property type="entry name" value="GTP CYCLOHYDROLASE II-RELATED"/>
    <property type="match status" value="1"/>
</dbReference>
<dbReference type="GO" id="GO:0008686">
    <property type="term" value="F:3,4-dihydroxy-2-butanone-4-phosphate synthase activity"/>
    <property type="evidence" value="ECO:0007669"/>
    <property type="project" value="TreeGrafter"/>
</dbReference>
<evidence type="ECO:0000313" key="6">
    <source>
        <dbReference type="Proteomes" id="UP001289135"/>
    </source>
</evidence>
<evidence type="ECO:0000256" key="1">
    <source>
        <dbReference type="ARBA" id="ARBA00005104"/>
    </source>
</evidence>
<evidence type="ECO:0000256" key="2">
    <source>
        <dbReference type="ARBA" id="ARBA00022619"/>
    </source>
</evidence>
<sequence>MKIYNTNYDINMTIARAVSDLLLGIPIYISIKNNFFEILAIDSISNKTNVDIHLNIKNFLKENKKINIPKENSNKIANEKEFDCYFLCIPLVIVNLILEYNKTEDDIEDKIKNILKTNYFKDVTFIPISPEIDYELVLNSIKIILNHIFSFFKYKNLNISEKNNIYCNNQENQEKSEIFYNFEFFNQIVNNNSYEKSLCLNNININDFSNFTKFLHEISNISEIIPIFIVKYLNNFIDNPKKDIYSSNINILSNEKTLSIGSIGKTHIIIDNIYNTNYTKENDIKNHKDNLINQDFIEDKEKNLTFFTNNLPIELIAATPIELHKSNLETINIDFLVFRHFNKEHYAIIIPPSKSSLNLENNSKENSNIKTIRVHSACFTGDLMCSLHCDCYSQLHSAIDLISNESSGGAVIYLNQEGRGIGLTNKIRAYHMQQKYNLNTVDSNRILGLPDDSRDFYIAAQILNYLKWDEVNILTNNPEKKLDIMKYGIKIKNTHYHISNNSEKLRNYYISKARDLNQKILEKIINFNDE</sequence>
<protein>
    <submittedName>
        <fullName evidence="5">Riboflavin biosynthesis protein RibBA</fullName>
    </submittedName>
</protein>
<keyword evidence="2" id="KW-0686">Riboflavin biosynthesis</keyword>
<reference evidence="5" key="1">
    <citation type="submission" date="2023-02" db="EMBL/GenBank/DDBJ databases">
        <title>Host association and intracellularity evolved multiple times independently in the Rickettsiales.</title>
        <authorList>
            <person name="Castelli M."/>
            <person name="Nardi T."/>
            <person name="Gammuto L."/>
            <person name="Bellinzona G."/>
            <person name="Sabaneyeva E."/>
            <person name="Potekhin A."/>
            <person name="Serra V."/>
            <person name="Petroni G."/>
            <person name="Sassera D."/>
        </authorList>
    </citation>
    <scope>NUCLEOTIDE SEQUENCE</scope>
    <source>
        <strain evidence="5">USBL-36I1</strain>
    </source>
</reference>
<dbReference type="Gene3D" id="3.40.50.10990">
    <property type="entry name" value="GTP cyclohydrolase II"/>
    <property type="match status" value="1"/>
</dbReference>
<proteinExistence type="predicted"/>
<gene>
    <name evidence="5" type="ORF">Lyticum_00201</name>
</gene>
<dbReference type="GO" id="GO:0046872">
    <property type="term" value="F:metal ion binding"/>
    <property type="evidence" value="ECO:0007669"/>
    <property type="project" value="UniProtKB-KW"/>
</dbReference>
<dbReference type="AlphaFoldDB" id="A0AAE5AHH7"/>
<dbReference type="NCBIfam" id="NF001591">
    <property type="entry name" value="PRK00393.1"/>
    <property type="match status" value="1"/>
</dbReference>
<dbReference type="SUPFAM" id="SSF142695">
    <property type="entry name" value="RibA-like"/>
    <property type="match status" value="1"/>
</dbReference>
<evidence type="ECO:0000259" key="4">
    <source>
        <dbReference type="Pfam" id="PF00925"/>
    </source>
</evidence>
<dbReference type="InterPro" id="IPR036144">
    <property type="entry name" value="RibA-like_sf"/>
</dbReference>
<organism evidence="5 6">
    <name type="scientific">Lyticum sinuosum</name>
    <dbReference type="NCBI Taxonomy" id="1332059"/>
    <lineage>
        <taxon>Bacteria</taxon>
        <taxon>Pseudomonadati</taxon>
        <taxon>Pseudomonadota</taxon>
        <taxon>Alphaproteobacteria</taxon>
        <taxon>Rickettsiales</taxon>
        <taxon>Lyticum</taxon>
    </lineage>
</organism>
<name>A0AAE5AHH7_9RICK</name>
<feature type="domain" description="GTP cyclohydrolase II" evidence="4">
    <location>
        <begin position="342"/>
        <end position="493"/>
    </location>
</feature>
<dbReference type="EMBL" id="JARGYU010000001">
    <property type="protein sequence ID" value="MDZ5761041.1"/>
    <property type="molecule type" value="Genomic_DNA"/>
</dbReference>
<dbReference type="GO" id="GO:0009231">
    <property type="term" value="P:riboflavin biosynthetic process"/>
    <property type="evidence" value="ECO:0007669"/>
    <property type="project" value="UniProtKB-KW"/>
</dbReference>
<keyword evidence="6" id="KW-1185">Reference proteome</keyword>
<accession>A0AAE5AHH7</accession>
<dbReference type="InterPro" id="IPR032677">
    <property type="entry name" value="GTP_cyclohydro_II"/>
</dbReference>
<evidence type="ECO:0000256" key="3">
    <source>
        <dbReference type="ARBA" id="ARBA00022723"/>
    </source>
</evidence>
<dbReference type="Proteomes" id="UP001289135">
    <property type="component" value="Unassembled WGS sequence"/>
</dbReference>
<comment type="caution">
    <text evidence="5">The sequence shown here is derived from an EMBL/GenBank/DDBJ whole genome shotgun (WGS) entry which is preliminary data.</text>
</comment>
<keyword evidence="3" id="KW-0479">Metal-binding</keyword>